<organism evidence="6 7">
    <name type="scientific">Zhenhengia yiwuensis</name>
    <dbReference type="NCBI Taxonomy" id="2763666"/>
    <lineage>
        <taxon>Bacteria</taxon>
        <taxon>Bacillati</taxon>
        <taxon>Bacillota</taxon>
        <taxon>Clostridia</taxon>
        <taxon>Lachnospirales</taxon>
        <taxon>Lachnospiraceae</taxon>
        <taxon>Zhenhengia</taxon>
    </lineage>
</organism>
<reference evidence="6" key="1">
    <citation type="submission" date="2020-08" db="EMBL/GenBank/DDBJ databases">
        <title>Genome public.</title>
        <authorList>
            <person name="Liu C."/>
            <person name="Sun Q."/>
        </authorList>
    </citation>
    <scope>NUCLEOTIDE SEQUENCE</scope>
    <source>
        <strain evidence="6">NSJ-12</strain>
    </source>
</reference>
<evidence type="ECO:0000313" key="7">
    <source>
        <dbReference type="Proteomes" id="UP000655830"/>
    </source>
</evidence>
<evidence type="ECO:0000256" key="3">
    <source>
        <dbReference type="ARBA" id="ARBA00022989"/>
    </source>
</evidence>
<feature type="domain" description="HTH cro/C1-type" evidence="5">
    <location>
        <begin position="13"/>
        <end position="67"/>
    </location>
</feature>
<keyword evidence="2" id="KW-0812">Transmembrane</keyword>
<dbReference type="Proteomes" id="UP000655830">
    <property type="component" value="Unassembled WGS sequence"/>
</dbReference>
<keyword evidence="4" id="KW-0472">Membrane</keyword>
<evidence type="ECO:0000256" key="4">
    <source>
        <dbReference type="ARBA" id="ARBA00023136"/>
    </source>
</evidence>
<dbReference type="RefSeq" id="WP_249332403.1">
    <property type="nucleotide sequence ID" value="NZ_JACRSY010000009.1"/>
</dbReference>
<dbReference type="Pfam" id="PF06803">
    <property type="entry name" value="DUF1232"/>
    <property type="match status" value="1"/>
</dbReference>
<name>A0A926EGP4_9FIRM</name>
<dbReference type="AlphaFoldDB" id="A0A926EGP4"/>
<accession>A0A926EGP4</accession>
<dbReference type="CDD" id="cd00093">
    <property type="entry name" value="HTH_XRE"/>
    <property type="match status" value="1"/>
</dbReference>
<evidence type="ECO:0000259" key="5">
    <source>
        <dbReference type="PROSITE" id="PS50943"/>
    </source>
</evidence>
<comment type="caution">
    <text evidence="6">The sequence shown here is derived from an EMBL/GenBank/DDBJ whole genome shotgun (WGS) entry which is preliminary data.</text>
</comment>
<dbReference type="InterPro" id="IPR010982">
    <property type="entry name" value="Lambda_DNA-bd_dom_sf"/>
</dbReference>
<keyword evidence="3" id="KW-1133">Transmembrane helix</keyword>
<evidence type="ECO:0000256" key="1">
    <source>
        <dbReference type="ARBA" id="ARBA00004127"/>
    </source>
</evidence>
<dbReference type="SMART" id="SM00530">
    <property type="entry name" value="HTH_XRE"/>
    <property type="match status" value="1"/>
</dbReference>
<comment type="subcellular location">
    <subcellularLocation>
        <location evidence="1">Endomembrane system</location>
        <topology evidence="1">Multi-pass membrane protein</topology>
    </subcellularLocation>
</comment>
<dbReference type="InterPro" id="IPR010652">
    <property type="entry name" value="DUF1232"/>
</dbReference>
<gene>
    <name evidence="6" type="ORF">H8718_07000</name>
</gene>
<dbReference type="SUPFAM" id="SSF47413">
    <property type="entry name" value="lambda repressor-like DNA-binding domains"/>
    <property type="match status" value="1"/>
</dbReference>
<keyword evidence="7" id="KW-1185">Reference proteome</keyword>
<sequence>MYDHHENKLGMLIRERVREKNWSMRRLSQYVQMDQATLSRIVNGKQKAGLVHMQKLSQALDLSMHTLIEAAGFQMNLEERETSKASVSDEYPDLMDSIFKFYGLEKDPLLIDKIKAELIKYEPYALTHEGEDLIDRRLGDKIEALSAEGLLIERLKVLYKHFKEEALSREEKQIIGSGLLYFVISTDIIPDYIFPIGYLDDVIAIRLLEERLAKL</sequence>
<dbReference type="GO" id="GO:0012505">
    <property type="term" value="C:endomembrane system"/>
    <property type="evidence" value="ECO:0007669"/>
    <property type="project" value="UniProtKB-SubCell"/>
</dbReference>
<dbReference type="Gene3D" id="1.10.260.40">
    <property type="entry name" value="lambda repressor-like DNA-binding domains"/>
    <property type="match status" value="1"/>
</dbReference>
<proteinExistence type="predicted"/>
<evidence type="ECO:0000313" key="6">
    <source>
        <dbReference type="EMBL" id="MBC8579271.1"/>
    </source>
</evidence>
<evidence type="ECO:0000256" key="2">
    <source>
        <dbReference type="ARBA" id="ARBA00022692"/>
    </source>
</evidence>
<dbReference type="InterPro" id="IPR001387">
    <property type="entry name" value="Cro/C1-type_HTH"/>
</dbReference>
<protein>
    <submittedName>
        <fullName evidence="6">DUF1232 domain-containing protein</fullName>
    </submittedName>
</protein>
<dbReference type="EMBL" id="JACRSY010000009">
    <property type="protein sequence ID" value="MBC8579271.1"/>
    <property type="molecule type" value="Genomic_DNA"/>
</dbReference>
<dbReference type="Pfam" id="PF01381">
    <property type="entry name" value="HTH_3"/>
    <property type="match status" value="1"/>
</dbReference>
<dbReference type="PROSITE" id="PS50943">
    <property type="entry name" value="HTH_CROC1"/>
    <property type="match status" value="1"/>
</dbReference>
<dbReference type="GO" id="GO:0003677">
    <property type="term" value="F:DNA binding"/>
    <property type="evidence" value="ECO:0007669"/>
    <property type="project" value="InterPro"/>
</dbReference>